<dbReference type="Pfam" id="PF00528">
    <property type="entry name" value="BPD_transp_1"/>
    <property type="match status" value="1"/>
</dbReference>
<dbReference type="InterPro" id="IPR000515">
    <property type="entry name" value="MetI-like"/>
</dbReference>
<evidence type="ECO:0000313" key="10">
    <source>
        <dbReference type="Proteomes" id="UP000266915"/>
    </source>
</evidence>
<evidence type="ECO:0000256" key="4">
    <source>
        <dbReference type="ARBA" id="ARBA00022692"/>
    </source>
</evidence>
<feature type="transmembrane region" description="Helical" evidence="7">
    <location>
        <begin position="95"/>
        <end position="115"/>
    </location>
</feature>
<evidence type="ECO:0000256" key="1">
    <source>
        <dbReference type="ARBA" id="ARBA00004651"/>
    </source>
</evidence>
<evidence type="ECO:0000256" key="5">
    <source>
        <dbReference type="ARBA" id="ARBA00022989"/>
    </source>
</evidence>
<gene>
    <name evidence="9" type="ORF">EDD42_2704</name>
</gene>
<evidence type="ECO:0000259" key="8">
    <source>
        <dbReference type="PROSITE" id="PS50928"/>
    </source>
</evidence>
<reference evidence="9 10" key="1">
    <citation type="submission" date="2018-11" db="EMBL/GenBank/DDBJ databases">
        <title>Sequencing the genomes of 1000 actinobacteria strains.</title>
        <authorList>
            <person name="Klenk H.-P."/>
        </authorList>
    </citation>
    <scope>NUCLEOTIDE SEQUENCE [LARGE SCALE GENOMIC DNA]</scope>
    <source>
        <strain evidence="9 10">DSM 14012</strain>
    </source>
</reference>
<sequence length="316" mass="34500">MALQSPTATRALVVPPEAETGRRKRAPRGSRLLVWVFLAPTLIGLGLFSFVPIIGSFVLAFFRWDIISAPEFVGVGNFVDLAANPTVRVSFLNTVGFVVVAVTLQLAVALLLAILVQSRMPEWLRTFFRSALFFPLVLSAASVSLVMSYLFNQEFGLVNEFLGLFGVGNIGWLTTGFGAKIVVLLVYVWQNFGFTFLLFIGGLAAIPREVYEASSLDGAYGWSQFRNVTLPLVSPTMLVASVMAIISALQIFDQPYVLTRGGPGDDTRTAVMVIYESAFQQLDFGLAAAIGIVLTLLIMLVTAAQFRLSKRFVFYG</sequence>
<dbReference type="CDD" id="cd06261">
    <property type="entry name" value="TM_PBP2"/>
    <property type="match status" value="1"/>
</dbReference>
<keyword evidence="6 7" id="KW-0472">Membrane</keyword>
<dbReference type="Gene3D" id="1.10.3720.10">
    <property type="entry name" value="MetI-like"/>
    <property type="match status" value="1"/>
</dbReference>
<keyword evidence="4 7" id="KW-0812">Transmembrane</keyword>
<accession>A0A3N2C528</accession>
<dbReference type="PANTHER" id="PTHR30193:SF37">
    <property type="entry name" value="INNER MEMBRANE ABC TRANSPORTER PERMEASE PROTEIN YCJO"/>
    <property type="match status" value="1"/>
</dbReference>
<dbReference type="RefSeq" id="WP_079002957.1">
    <property type="nucleotide sequence ID" value="NZ_CP019402.1"/>
</dbReference>
<protein>
    <submittedName>
        <fullName evidence="9">Carbohydrate ABC transporter membrane protein 1 (CUT1 family)</fullName>
    </submittedName>
</protein>
<evidence type="ECO:0000256" key="7">
    <source>
        <dbReference type="RuleBase" id="RU363032"/>
    </source>
</evidence>
<dbReference type="Proteomes" id="UP000266915">
    <property type="component" value="Unassembled WGS sequence"/>
</dbReference>
<feature type="transmembrane region" description="Helical" evidence="7">
    <location>
        <begin position="228"/>
        <end position="252"/>
    </location>
</feature>
<feature type="transmembrane region" description="Helical" evidence="7">
    <location>
        <begin position="127"/>
        <end position="151"/>
    </location>
</feature>
<dbReference type="PROSITE" id="PS50928">
    <property type="entry name" value="ABC_TM1"/>
    <property type="match status" value="1"/>
</dbReference>
<dbReference type="GO" id="GO:0055085">
    <property type="term" value="P:transmembrane transport"/>
    <property type="evidence" value="ECO:0007669"/>
    <property type="project" value="InterPro"/>
</dbReference>
<dbReference type="PANTHER" id="PTHR30193">
    <property type="entry name" value="ABC TRANSPORTER PERMEASE PROTEIN"/>
    <property type="match status" value="1"/>
</dbReference>
<keyword evidence="5 7" id="KW-1133">Transmembrane helix</keyword>
<feature type="transmembrane region" description="Helical" evidence="7">
    <location>
        <begin position="32"/>
        <end position="62"/>
    </location>
</feature>
<name>A0A3N2C528_9MICO</name>
<dbReference type="GO" id="GO:0005886">
    <property type="term" value="C:plasma membrane"/>
    <property type="evidence" value="ECO:0007669"/>
    <property type="project" value="UniProtKB-SubCell"/>
</dbReference>
<dbReference type="InterPro" id="IPR051393">
    <property type="entry name" value="ABC_transporter_permease"/>
</dbReference>
<evidence type="ECO:0000256" key="3">
    <source>
        <dbReference type="ARBA" id="ARBA00022475"/>
    </source>
</evidence>
<dbReference type="InterPro" id="IPR035906">
    <property type="entry name" value="MetI-like_sf"/>
</dbReference>
<proteinExistence type="inferred from homology"/>
<keyword evidence="10" id="KW-1185">Reference proteome</keyword>
<feature type="domain" description="ABC transmembrane type-1" evidence="8">
    <location>
        <begin position="91"/>
        <end position="305"/>
    </location>
</feature>
<evidence type="ECO:0000256" key="6">
    <source>
        <dbReference type="ARBA" id="ARBA00023136"/>
    </source>
</evidence>
<dbReference type="EMBL" id="RKHL01000001">
    <property type="protein sequence ID" value="ROR82613.1"/>
    <property type="molecule type" value="Genomic_DNA"/>
</dbReference>
<comment type="subcellular location">
    <subcellularLocation>
        <location evidence="1 7">Cell membrane</location>
        <topology evidence="1 7">Multi-pass membrane protein</topology>
    </subcellularLocation>
</comment>
<dbReference type="AlphaFoldDB" id="A0A3N2C528"/>
<keyword evidence="3" id="KW-1003">Cell membrane</keyword>
<evidence type="ECO:0000256" key="2">
    <source>
        <dbReference type="ARBA" id="ARBA00022448"/>
    </source>
</evidence>
<feature type="transmembrane region" description="Helical" evidence="7">
    <location>
        <begin position="181"/>
        <end position="207"/>
    </location>
</feature>
<dbReference type="SUPFAM" id="SSF161098">
    <property type="entry name" value="MetI-like"/>
    <property type="match status" value="1"/>
</dbReference>
<keyword evidence="2 7" id="KW-0813">Transport</keyword>
<comment type="similarity">
    <text evidence="7">Belongs to the binding-protein-dependent transport system permease family.</text>
</comment>
<organism evidence="9 10">
    <name type="scientific">Plantibacter flavus</name>
    <dbReference type="NCBI Taxonomy" id="150123"/>
    <lineage>
        <taxon>Bacteria</taxon>
        <taxon>Bacillati</taxon>
        <taxon>Actinomycetota</taxon>
        <taxon>Actinomycetes</taxon>
        <taxon>Micrococcales</taxon>
        <taxon>Microbacteriaceae</taxon>
        <taxon>Plantibacter</taxon>
    </lineage>
</organism>
<dbReference type="OrthoDB" id="145927at2"/>
<evidence type="ECO:0000313" key="9">
    <source>
        <dbReference type="EMBL" id="ROR82613.1"/>
    </source>
</evidence>
<feature type="transmembrane region" description="Helical" evidence="7">
    <location>
        <begin position="284"/>
        <end position="304"/>
    </location>
</feature>
<comment type="caution">
    <text evidence="9">The sequence shown here is derived from an EMBL/GenBank/DDBJ whole genome shotgun (WGS) entry which is preliminary data.</text>
</comment>